<evidence type="ECO:0000256" key="4">
    <source>
        <dbReference type="SAM" id="MobiDB-lite"/>
    </source>
</evidence>
<evidence type="ECO:0000313" key="6">
    <source>
        <dbReference type="EMBL" id="KAI3403441.1"/>
    </source>
</evidence>
<keyword evidence="2" id="KW-0819">tRNA processing</keyword>
<dbReference type="PROSITE" id="PS50984">
    <property type="entry name" value="TRUD"/>
    <property type="match status" value="1"/>
</dbReference>
<dbReference type="GO" id="GO:0003723">
    <property type="term" value="F:RNA binding"/>
    <property type="evidence" value="ECO:0007669"/>
    <property type="project" value="InterPro"/>
</dbReference>
<dbReference type="GO" id="GO:0001522">
    <property type="term" value="P:pseudouridine synthesis"/>
    <property type="evidence" value="ECO:0007669"/>
    <property type="project" value="InterPro"/>
</dbReference>
<name>A0AAI9SUR8_9ASCO</name>
<protein>
    <submittedName>
        <fullName evidence="6">PUS7</fullName>
    </submittedName>
</protein>
<dbReference type="GO" id="GO:0005634">
    <property type="term" value="C:nucleus"/>
    <property type="evidence" value="ECO:0007669"/>
    <property type="project" value="TreeGrafter"/>
</dbReference>
<dbReference type="Proteomes" id="UP001202479">
    <property type="component" value="Unassembled WGS sequence"/>
</dbReference>
<dbReference type="SUPFAM" id="SSF55120">
    <property type="entry name" value="Pseudouridine synthase"/>
    <property type="match status" value="1"/>
</dbReference>
<dbReference type="GO" id="GO:0009982">
    <property type="term" value="F:pseudouridine synthase activity"/>
    <property type="evidence" value="ECO:0007669"/>
    <property type="project" value="InterPro"/>
</dbReference>
<dbReference type="InterPro" id="IPR020119">
    <property type="entry name" value="PsdUridine_synth_TruD_CS"/>
</dbReference>
<dbReference type="EMBL" id="JAHUZD010000126">
    <property type="protein sequence ID" value="KAI3403441.1"/>
    <property type="molecule type" value="Genomic_DNA"/>
</dbReference>
<feature type="domain" description="TRUD" evidence="5">
    <location>
        <begin position="369"/>
        <end position="616"/>
    </location>
</feature>
<dbReference type="RefSeq" id="XP_049179188.1">
    <property type="nucleotide sequence ID" value="XM_049325088.1"/>
</dbReference>
<gene>
    <name evidence="6" type="ORF">KGF56_003725</name>
</gene>
<dbReference type="GO" id="GO:0008033">
    <property type="term" value="P:tRNA processing"/>
    <property type="evidence" value="ECO:0007669"/>
    <property type="project" value="UniProtKB-KW"/>
</dbReference>
<keyword evidence="3" id="KW-0413">Isomerase</keyword>
<dbReference type="PANTHER" id="PTHR13326">
    <property type="entry name" value="TRNA PSEUDOURIDINE SYNTHASE D"/>
    <property type="match status" value="1"/>
</dbReference>
<reference evidence="6" key="1">
    <citation type="journal article" date="2022" name="DNA Res.">
        <title>Genome analysis of five recently described species of the CUG-Ser clade uncovers Candida theae as a new hybrid lineage with pathogenic potential in the Candida parapsilosis species complex.</title>
        <authorList>
            <person name="Mixao V."/>
            <person name="Del Olmo V."/>
            <person name="Hegedusova E."/>
            <person name="Saus E."/>
            <person name="Pryszcz L."/>
            <person name="Cillingova A."/>
            <person name="Nosek J."/>
            <person name="Gabaldon T."/>
        </authorList>
    </citation>
    <scope>NUCLEOTIDE SEQUENCE</scope>
    <source>
        <strain evidence="6">CBS 10844</strain>
    </source>
</reference>
<sequence length="726" mass="82232">MSEQLKRIVSSEEIVSSVKKQKKISTSGVASAITEADVGITRFVNSQTIGFQAAIKTLYSDFQVNEIQPNGTVVHLVDEGLETGKSNREKRLEKRAKEREELKGKSQEEIAKIMEEREALKENEPKYTLSEEDKTELLSYITNEELQNIEDLFSTGNNTETKTQFHDKEQRTKLHQLFRKAFQGKLETVTSSENTFRIAIAKRKGGFSRGDARNSNGQESMHHIDENGVVNYGLGPFKPYLHFTVFKKNRDTMDVANTIAKMIRVPNKSITFAGTKDRRGVTCQRFSIHRGKVLRVNALNKMPNSNFKLGSFTYEDEPLKLGDLLGNEFLITLRDVKPVSSISTLISANDDVNIKDIIEQSFTSLKQKGFINYFGMQRFGSFSVQTHELGAALLQEDWQKCVDLLLSEQEITAPGTLDARKVWADTKDARKAMKVLPRHYVAEYSILKTLANEKQNQDGSFNRHSYFQSILAIPKNLRMMYVHAYQSYVWNLVTSKRIEMFGLQVQEGDLVLEEETTSLNKSCDPVKDEDDFEEDVAESREVPVRAITKEDIESNRYTIFDVVLPTPGYMVQYPTNEKLVQVYIDTMSRDNIDPFNLTRKNKEFSLTGTYRKIVTKPIDLSYDLISYSDDSALLVRTDEEIYEMKKEELKEGKSVEEIGRLIPQLKDATADGDAGDAAGDAATATTATATPEKLAVVLKMQLGVSSYATMALREFMKIDTTRNEAL</sequence>
<proteinExistence type="inferred from homology"/>
<dbReference type="NCBIfam" id="TIGR00094">
    <property type="entry name" value="tRNA_TruD_broad"/>
    <property type="match status" value="1"/>
</dbReference>
<dbReference type="AlphaFoldDB" id="A0AAI9SUR8"/>
<dbReference type="InterPro" id="IPR001656">
    <property type="entry name" value="PsdUridine_synth_TruD"/>
</dbReference>
<dbReference type="InterPro" id="IPR020103">
    <property type="entry name" value="PsdUridine_synth_cat_dom_sf"/>
</dbReference>
<dbReference type="PROSITE" id="PS01268">
    <property type="entry name" value="UPF0024"/>
    <property type="match status" value="1"/>
</dbReference>
<dbReference type="PIRSF" id="PIRSF037016">
    <property type="entry name" value="Pseudouridin_synth_euk_prd"/>
    <property type="match status" value="1"/>
</dbReference>
<evidence type="ECO:0000259" key="5">
    <source>
        <dbReference type="PROSITE" id="PS50984"/>
    </source>
</evidence>
<dbReference type="CDD" id="cd02576">
    <property type="entry name" value="PseudoU_synth_ScPUS7"/>
    <property type="match status" value="1"/>
</dbReference>
<feature type="region of interest" description="Disordered" evidence="4">
    <location>
        <begin position="85"/>
        <end position="106"/>
    </location>
</feature>
<evidence type="ECO:0000313" key="7">
    <source>
        <dbReference type="Proteomes" id="UP001202479"/>
    </source>
</evidence>
<dbReference type="PANTHER" id="PTHR13326:SF21">
    <property type="entry name" value="PSEUDOURIDYLATE SYNTHASE PUS7L"/>
    <property type="match status" value="1"/>
</dbReference>
<accession>A0AAI9SUR8</accession>
<evidence type="ECO:0000256" key="3">
    <source>
        <dbReference type="ARBA" id="ARBA00023235"/>
    </source>
</evidence>
<dbReference type="InterPro" id="IPR011760">
    <property type="entry name" value="PsdUridine_synth_TruD_insert"/>
</dbReference>
<dbReference type="Gene3D" id="3.30.2350.20">
    <property type="entry name" value="TruD, catalytic domain"/>
    <property type="match status" value="2"/>
</dbReference>
<keyword evidence="7" id="KW-1185">Reference proteome</keyword>
<comment type="caution">
    <text evidence="6">The sequence shown here is derived from an EMBL/GenBank/DDBJ whole genome shotgun (WGS) entry which is preliminary data.</text>
</comment>
<dbReference type="Pfam" id="PF01142">
    <property type="entry name" value="TruD"/>
    <property type="match status" value="1"/>
</dbReference>
<dbReference type="InterPro" id="IPR042214">
    <property type="entry name" value="TruD_catalytic"/>
</dbReference>
<evidence type="ECO:0000256" key="1">
    <source>
        <dbReference type="ARBA" id="ARBA00007953"/>
    </source>
</evidence>
<organism evidence="6 7">
    <name type="scientific">Candida oxycetoniae</name>
    <dbReference type="NCBI Taxonomy" id="497107"/>
    <lineage>
        <taxon>Eukaryota</taxon>
        <taxon>Fungi</taxon>
        <taxon>Dikarya</taxon>
        <taxon>Ascomycota</taxon>
        <taxon>Saccharomycotina</taxon>
        <taxon>Pichiomycetes</taxon>
        <taxon>Debaryomycetaceae</taxon>
        <taxon>Candida/Lodderomyces clade</taxon>
        <taxon>Candida</taxon>
    </lineage>
</organism>
<evidence type="ECO:0000256" key="2">
    <source>
        <dbReference type="ARBA" id="ARBA00022694"/>
    </source>
</evidence>
<comment type="similarity">
    <text evidence="1">Belongs to the pseudouridine synthase TruD family.</text>
</comment>
<dbReference type="GeneID" id="73381340"/>